<dbReference type="AlphaFoldDB" id="A0A4C2A5U7"/>
<dbReference type="EMBL" id="BGZK01002484">
    <property type="protein sequence ID" value="GBP94277.1"/>
    <property type="molecule type" value="Genomic_DNA"/>
</dbReference>
<comment type="caution">
    <text evidence="1">The sequence shown here is derived from an EMBL/GenBank/DDBJ whole genome shotgun (WGS) entry which is preliminary data.</text>
</comment>
<evidence type="ECO:0000313" key="1">
    <source>
        <dbReference type="EMBL" id="GBP94277.1"/>
    </source>
</evidence>
<keyword evidence="2" id="KW-1185">Reference proteome</keyword>
<gene>
    <name evidence="1" type="ORF">EVAR_102924_1</name>
</gene>
<evidence type="ECO:0000313" key="2">
    <source>
        <dbReference type="Proteomes" id="UP000299102"/>
    </source>
</evidence>
<organism evidence="1 2">
    <name type="scientific">Eumeta variegata</name>
    <name type="common">Bagworm moth</name>
    <name type="synonym">Eumeta japonica</name>
    <dbReference type="NCBI Taxonomy" id="151549"/>
    <lineage>
        <taxon>Eukaryota</taxon>
        <taxon>Metazoa</taxon>
        <taxon>Ecdysozoa</taxon>
        <taxon>Arthropoda</taxon>
        <taxon>Hexapoda</taxon>
        <taxon>Insecta</taxon>
        <taxon>Pterygota</taxon>
        <taxon>Neoptera</taxon>
        <taxon>Endopterygota</taxon>
        <taxon>Lepidoptera</taxon>
        <taxon>Glossata</taxon>
        <taxon>Ditrysia</taxon>
        <taxon>Tineoidea</taxon>
        <taxon>Psychidae</taxon>
        <taxon>Oiketicinae</taxon>
        <taxon>Eumeta</taxon>
    </lineage>
</organism>
<name>A0A4C2A5U7_EUMVA</name>
<protein>
    <submittedName>
        <fullName evidence="1">Uncharacterized protein</fullName>
    </submittedName>
</protein>
<reference evidence="1 2" key="1">
    <citation type="journal article" date="2019" name="Commun. Biol.">
        <title>The bagworm genome reveals a unique fibroin gene that provides high tensile strength.</title>
        <authorList>
            <person name="Kono N."/>
            <person name="Nakamura H."/>
            <person name="Ohtoshi R."/>
            <person name="Tomita M."/>
            <person name="Numata K."/>
            <person name="Arakawa K."/>
        </authorList>
    </citation>
    <scope>NUCLEOTIDE SEQUENCE [LARGE SCALE GENOMIC DNA]</scope>
</reference>
<proteinExistence type="predicted"/>
<dbReference type="Proteomes" id="UP000299102">
    <property type="component" value="Unassembled WGS sequence"/>
</dbReference>
<accession>A0A4C2A5U7</accession>
<sequence length="145" mass="16313">MNPGFDHRLIPASTVGCRRSANERSCMKCKVHDHAPSINIYADGYAIYKLQRNCCIHLSCTPAATCEARAAINKSDHLKTLSIILPTCRMNPYSETTVKEIRSASLRGGAEIAVTNTEMYRFAQSTKSMLNHYCVVYDFKNYYCC</sequence>